<proteinExistence type="predicted"/>
<dbReference type="RefSeq" id="WP_076825712.1">
    <property type="nucleotide sequence ID" value="NZ_CP121646.1"/>
</dbReference>
<evidence type="ECO:0000313" key="3">
    <source>
        <dbReference type="Proteomes" id="UP001221546"/>
    </source>
</evidence>
<keyword evidence="1" id="KW-0472">Membrane</keyword>
<feature type="transmembrane region" description="Helical" evidence="1">
    <location>
        <begin position="160"/>
        <end position="181"/>
    </location>
</feature>
<feature type="transmembrane region" description="Helical" evidence="1">
    <location>
        <begin position="133"/>
        <end position="154"/>
    </location>
</feature>
<accession>A0ABY8JMW4</accession>
<protein>
    <recommendedName>
        <fullName evidence="4">Bll5862 protein</fullName>
    </recommendedName>
</protein>
<name>A0ABY8JMW4_9BRAD</name>
<reference evidence="2 3" key="1">
    <citation type="submission" date="2023-04" db="EMBL/GenBank/DDBJ databases">
        <title>Australian commercial rhizobial inoculants.</title>
        <authorList>
            <person name="Kohlmeier M.G."/>
            <person name="O'Hara G.W."/>
            <person name="Colombi E."/>
            <person name="Ramsay J.P."/>
            <person name="Terpolilli J."/>
        </authorList>
    </citation>
    <scope>NUCLEOTIDE SEQUENCE [LARGE SCALE GENOMIC DNA]</scope>
    <source>
        <strain evidence="2 3">CB627</strain>
    </source>
</reference>
<evidence type="ECO:0000313" key="2">
    <source>
        <dbReference type="EMBL" id="WFU67010.1"/>
    </source>
</evidence>
<evidence type="ECO:0008006" key="4">
    <source>
        <dbReference type="Google" id="ProtNLM"/>
    </source>
</evidence>
<dbReference type="Proteomes" id="UP001221546">
    <property type="component" value="Chromosome"/>
</dbReference>
<organism evidence="2 3">
    <name type="scientific">Bradyrhizobium brasilense</name>
    <dbReference type="NCBI Taxonomy" id="1419277"/>
    <lineage>
        <taxon>Bacteria</taxon>
        <taxon>Pseudomonadati</taxon>
        <taxon>Pseudomonadota</taxon>
        <taxon>Alphaproteobacteria</taxon>
        <taxon>Hyphomicrobiales</taxon>
        <taxon>Nitrobacteraceae</taxon>
        <taxon>Bradyrhizobium</taxon>
    </lineage>
</organism>
<gene>
    <name evidence="2" type="ORF">QA636_16585</name>
</gene>
<dbReference type="EMBL" id="CP121646">
    <property type="protein sequence ID" value="WFU67010.1"/>
    <property type="molecule type" value="Genomic_DNA"/>
</dbReference>
<keyword evidence="1" id="KW-1133">Transmembrane helix</keyword>
<keyword evidence="1" id="KW-0812">Transmembrane</keyword>
<keyword evidence="3" id="KW-1185">Reference proteome</keyword>
<evidence type="ECO:0000256" key="1">
    <source>
        <dbReference type="SAM" id="Phobius"/>
    </source>
</evidence>
<sequence length="206" mass="22677">MPTTLQDRSEAGEGTAVRYAYKASLIGSAHQFELTEDGLSWRIAGRSGVWDYADISAVKLSYRPVSMQQQRFRADIDNAKGGRIAILSTTWQTATLVAPQGHLYRDFIVELHRRMQAAGSRARLVGGLGPKTYTAALALLACLAVAMIGLLLTALLTSNWMGALFLVGFAALFTWQVGGFVTRNRPRRYSFDQLPDALLPKADRNR</sequence>